<evidence type="ECO:0000256" key="10">
    <source>
        <dbReference type="ARBA" id="ARBA00030772"/>
    </source>
</evidence>
<dbReference type="InterPro" id="IPR022792">
    <property type="entry name" value="T2SS_protein-GspN"/>
</dbReference>
<keyword evidence="8" id="KW-0653">Protein transport</keyword>
<comment type="subcellular location">
    <subcellularLocation>
        <location evidence="1">Cell inner membrane</location>
    </subcellularLocation>
</comment>
<evidence type="ECO:0000256" key="8">
    <source>
        <dbReference type="ARBA" id="ARBA00022927"/>
    </source>
</evidence>
<evidence type="ECO:0000256" key="6">
    <source>
        <dbReference type="ARBA" id="ARBA00022519"/>
    </source>
</evidence>
<accession>A0A7W9TMP2</accession>
<gene>
    <name evidence="11" type="ORF">HNR28_001599</name>
</gene>
<proteinExistence type="inferred from homology"/>
<dbReference type="GO" id="GO:0005886">
    <property type="term" value="C:plasma membrane"/>
    <property type="evidence" value="ECO:0007669"/>
    <property type="project" value="UniProtKB-SubCell"/>
</dbReference>
<dbReference type="RefSeq" id="WP_184142736.1">
    <property type="nucleotide sequence ID" value="NZ_JACHIB010000008.1"/>
</dbReference>
<keyword evidence="4" id="KW-0813">Transport</keyword>
<keyword evidence="7" id="KW-0812">Transmembrane</keyword>
<name>A0A7W9TMP2_CASDE</name>
<evidence type="ECO:0000256" key="7">
    <source>
        <dbReference type="ARBA" id="ARBA00022692"/>
    </source>
</evidence>
<dbReference type="GO" id="GO:0015627">
    <property type="term" value="C:type II protein secretion system complex"/>
    <property type="evidence" value="ECO:0007669"/>
    <property type="project" value="InterPro"/>
</dbReference>
<dbReference type="GO" id="GO:0015628">
    <property type="term" value="P:protein secretion by the type II secretion system"/>
    <property type="evidence" value="ECO:0007669"/>
    <property type="project" value="InterPro"/>
</dbReference>
<evidence type="ECO:0000313" key="12">
    <source>
        <dbReference type="Proteomes" id="UP000541136"/>
    </source>
</evidence>
<sequence length="278" mass="28991">MSAPNRVRRAHGDASGDGRATSRAARLAGVLALAGAALLAAAGVLPARWAMAWVPDGAPVTLVDAQGSLWSAQATLAVGAGPLRRSLPEPLHWRFAFAGGPRVSVSHAWLGGPLEIRPAWGGVRISGQTLRVPAALLTTLHAVFNTLEPEGDLLLQWPDLVVGRGGPEAAPGGELLRIRWRQAGSALSRIRPLGDYRLSVAAAAGPEPGFALRLSTEDGPLRLDGAGTWSPSGRLVFDGRAWADASASPDTRVALRRLLDTLGPRTGPDGATLLRIRS</sequence>
<evidence type="ECO:0000256" key="4">
    <source>
        <dbReference type="ARBA" id="ARBA00022448"/>
    </source>
</evidence>
<evidence type="ECO:0000256" key="3">
    <source>
        <dbReference type="ARBA" id="ARBA00021563"/>
    </source>
</evidence>
<evidence type="ECO:0000256" key="1">
    <source>
        <dbReference type="ARBA" id="ARBA00004533"/>
    </source>
</evidence>
<evidence type="ECO:0000256" key="9">
    <source>
        <dbReference type="ARBA" id="ARBA00023136"/>
    </source>
</evidence>
<keyword evidence="6" id="KW-0997">Cell inner membrane</keyword>
<dbReference type="EMBL" id="JACHIB010000008">
    <property type="protein sequence ID" value="MBB6083560.1"/>
    <property type="molecule type" value="Genomic_DNA"/>
</dbReference>
<reference evidence="11 12" key="1">
    <citation type="submission" date="2020-08" db="EMBL/GenBank/DDBJ databases">
        <title>Genomic Encyclopedia of Type Strains, Phase IV (KMG-IV): sequencing the most valuable type-strain genomes for metagenomic binning, comparative biology and taxonomic classification.</title>
        <authorList>
            <person name="Goeker M."/>
        </authorList>
    </citation>
    <scope>NUCLEOTIDE SEQUENCE [LARGE SCALE GENOMIC DNA]</scope>
    <source>
        <strain evidence="11 12">DSM 12141</strain>
    </source>
</reference>
<protein>
    <recommendedName>
        <fullName evidence="3">Type II secretion system protein N</fullName>
    </recommendedName>
    <alternativeName>
        <fullName evidence="10">General secretion pathway protein N</fullName>
    </alternativeName>
</protein>
<comment type="caution">
    <text evidence="11">The sequence shown here is derived from an EMBL/GenBank/DDBJ whole genome shotgun (WGS) entry which is preliminary data.</text>
</comment>
<dbReference type="Pfam" id="PF01203">
    <property type="entry name" value="T2SSN"/>
    <property type="match status" value="1"/>
</dbReference>
<dbReference type="AlphaFoldDB" id="A0A7W9TMP2"/>
<comment type="similarity">
    <text evidence="2">Belongs to the GSP N family.</text>
</comment>
<evidence type="ECO:0000256" key="5">
    <source>
        <dbReference type="ARBA" id="ARBA00022475"/>
    </source>
</evidence>
<dbReference type="Proteomes" id="UP000541136">
    <property type="component" value="Unassembled WGS sequence"/>
</dbReference>
<keyword evidence="5" id="KW-1003">Cell membrane</keyword>
<evidence type="ECO:0000256" key="2">
    <source>
        <dbReference type="ARBA" id="ARBA00007208"/>
    </source>
</evidence>
<evidence type="ECO:0000313" key="11">
    <source>
        <dbReference type="EMBL" id="MBB6083560.1"/>
    </source>
</evidence>
<keyword evidence="9" id="KW-0472">Membrane</keyword>
<organism evidence="11 12">
    <name type="scientific">Castellaniella defragrans</name>
    <name type="common">Alcaligenes defragrans</name>
    <dbReference type="NCBI Taxonomy" id="75697"/>
    <lineage>
        <taxon>Bacteria</taxon>
        <taxon>Pseudomonadati</taxon>
        <taxon>Pseudomonadota</taxon>
        <taxon>Betaproteobacteria</taxon>
        <taxon>Burkholderiales</taxon>
        <taxon>Alcaligenaceae</taxon>
        <taxon>Castellaniella</taxon>
    </lineage>
</organism>